<name>A0AAX4NFC2_9ARCH</name>
<dbReference type="Proteomes" id="UP001451606">
    <property type="component" value="Chromosome"/>
</dbReference>
<dbReference type="GeneID" id="95967485"/>
<dbReference type="AlphaFoldDB" id="A0AAX4NFC2"/>
<protein>
    <submittedName>
        <fullName evidence="2">Uncharacterized protein</fullName>
    </submittedName>
</protein>
<accession>A0AAX4NFC2</accession>
<proteinExistence type="predicted"/>
<dbReference type="RefSeq" id="WP_393972146.1">
    <property type="nucleotide sequence ID" value="NZ_CP133772.1"/>
</dbReference>
<organism evidence="2 3">
    <name type="scientific">Oxyplasma meridianum</name>
    <dbReference type="NCBI Taxonomy" id="3073602"/>
    <lineage>
        <taxon>Archaea</taxon>
        <taxon>Methanobacteriati</taxon>
        <taxon>Thermoplasmatota</taxon>
        <taxon>Thermoplasmata</taxon>
        <taxon>Thermoplasmatales</taxon>
        <taxon>Thermoplasmataceae</taxon>
        <taxon>Oxyplasma</taxon>
    </lineage>
</organism>
<keyword evidence="1" id="KW-0812">Transmembrane</keyword>
<dbReference type="EMBL" id="CP133772">
    <property type="protein sequence ID" value="WYY00196.1"/>
    <property type="molecule type" value="Genomic_DNA"/>
</dbReference>
<dbReference type="KEGG" id="omr:OXIME_000753"/>
<evidence type="ECO:0000313" key="2">
    <source>
        <dbReference type="EMBL" id="WYY00196.1"/>
    </source>
</evidence>
<feature type="transmembrane region" description="Helical" evidence="1">
    <location>
        <begin position="34"/>
        <end position="51"/>
    </location>
</feature>
<evidence type="ECO:0000313" key="3">
    <source>
        <dbReference type="Proteomes" id="UP001451606"/>
    </source>
</evidence>
<feature type="transmembrane region" description="Helical" evidence="1">
    <location>
        <begin position="115"/>
        <end position="148"/>
    </location>
</feature>
<keyword evidence="1" id="KW-1133">Transmembrane helix</keyword>
<evidence type="ECO:0000256" key="1">
    <source>
        <dbReference type="SAM" id="Phobius"/>
    </source>
</evidence>
<sequence>MQIRPGYGRDYPYDLSEKNWITSEKTSIRKRSNLFSIPGMVIMSYCLILSYENVKRCVHSVPSIIMEYYGCFPYHDQDVYIDGIEKCSSLIKDYRTKSFLEKILDDLVGDKFVNLFLFIIFIFFMFIFFFTFMFIITLSIFSIPYYIYITKDRCH</sequence>
<reference evidence="2 3" key="1">
    <citation type="submission" date="2023-09" db="EMBL/GenBank/DDBJ databases">
        <authorList>
            <person name="Golyshina O.V."/>
            <person name="Lunev E.A."/>
            <person name="Bargiela R."/>
            <person name="Gaines M.C."/>
            <person name="Daum B."/>
            <person name="Bale N.J."/>
            <person name="Koenen M."/>
            <person name="Sinninghe Damst J.S."/>
            <person name="Yakimov M."/>
            <person name="Golyshin P.N."/>
        </authorList>
    </citation>
    <scope>NUCLEOTIDE SEQUENCE [LARGE SCALE GENOMIC DNA]</scope>
    <source>
        <strain evidence="2 3">M1</strain>
    </source>
</reference>
<keyword evidence="3" id="KW-1185">Reference proteome</keyword>
<gene>
    <name evidence="2" type="ORF">OXIME_000753</name>
</gene>
<keyword evidence="1" id="KW-0472">Membrane</keyword>